<evidence type="ECO:0000256" key="9">
    <source>
        <dbReference type="ARBA" id="ARBA00023316"/>
    </source>
</evidence>
<dbReference type="CDD" id="cd03785">
    <property type="entry name" value="GT28_MurG"/>
    <property type="match status" value="1"/>
</dbReference>
<keyword evidence="8 10" id="KW-0131">Cell cycle</keyword>
<evidence type="ECO:0000256" key="4">
    <source>
        <dbReference type="ARBA" id="ARBA00022679"/>
    </source>
</evidence>
<dbReference type="SUPFAM" id="SSF53756">
    <property type="entry name" value="UDP-Glycosyltransferase/glycogen phosphorylase"/>
    <property type="match status" value="1"/>
</dbReference>
<dbReference type="AlphaFoldDB" id="A0A7V5PQJ1"/>
<keyword evidence="5 10" id="KW-0133">Cell shape</keyword>
<feature type="binding site" evidence="10">
    <location>
        <position position="253"/>
    </location>
    <ligand>
        <name>UDP-N-acetyl-alpha-D-glucosamine</name>
        <dbReference type="ChEBI" id="CHEBI:57705"/>
    </ligand>
</feature>
<dbReference type="Pfam" id="PF04101">
    <property type="entry name" value="Glyco_tran_28_C"/>
    <property type="match status" value="1"/>
</dbReference>
<protein>
    <recommendedName>
        <fullName evidence="10">UDP-N-acetylglucosamine--N-acetylmuramyl-(pentapeptide) pyrophosphoryl-undecaprenol N-acetylglucosamine transferase</fullName>
        <ecNumber evidence="10">2.4.1.227</ecNumber>
    </recommendedName>
    <alternativeName>
        <fullName evidence="10">Undecaprenyl-PP-MurNAc-pentapeptide-UDPGlcNAc GlcNAc transferase</fullName>
    </alternativeName>
</protein>
<proteinExistence type="inferred from homology"/>
<dbReference type="EC" id="2.4.1.227" evidence="10"/>
<feature type="domain" description="Glycosyltransferase family 28 N-terminal" evidence="11">
    <location>
        <begin position="6"/>
        <end position="144"/>
    </location>
</feature>
<accession>A0A7V5PQJ1</accession>
<evidence type="ECO:0000259" key="12">
    <source>
        <dbReference type="Pfam" id="PF04101"/>
    </source>
</evidence>
<dbReference type="GO" id="GO:0009252">
    <property type="term" value="P:peptidoglycan biosynthetic process"/>
    <property type="evidence" value="ECO:0007669"/>
    <property type="project" value="UniProtKB-UniRule"/>
</dbReference>
<gene>
    <name evidence="10 13" type="primary">murG</name>
    <name evidence="13" type="ORF">ENJ89_09275</name>
</gene>
<evidence type="ECO:0000259" key="11">
    <source>
        <dbReference type="Pfam" id="PF03033"/>
    </source>
</evidence>
<evidence type="ECO:0000313" key="13">
    <source>
        <dbReference type="EMBL" id="HHJ53371.1"/>
    </source>
</evidence>
<comment type="similarity">
    <text evidence="10">Belongs to the glycosyltransferase 28 family. MurG subfamily.</text>
</comment>
<comment type="caution">
    <text evidence="10">Lacks conserved residue(s) required for the propagation of feature annotation.</text>
</comment>
<feature type="binding site" evidence="10">
    <location>
        <position position="198"/>
    </location>
    <ligand>
        <name>UDP-N-acetyl-alpha-D-glucosamine</name>
        <dbReference type="ChEBI" id="CHEBI:57705"/>
    </ligand>
</feature>
<keyword evidence="6 10" id="KW-0573">Peptidoglycan synthesis</keyword>
<dbReference type="GO" id="GO:0050511">
    <property type="term" value="F:undecaprenyldiphospho-muramoylpentapeptide beta-N-acetylglucosaminyltransferase activity"/>
    <property type="evidence" value="ECO:0007669"/>
    <property type="project" value="UniProtKB-UniRule"/>
</dbReference>
<evidence type="ECO:0000256" key="1">
    <source>
        <dbReference type="ARBA" id="ARBA00022475"/>
    </source>
</evidence>
<evidence type="ECO:0000256" key="7">
    <source>
        <dbReference type="ARBA" id="ARBA00023136"/>
    </source>
</evidence>
<dbReference type="InterPro" id="IPR007235">
    <property type="entry name" value="Glyco_trans_28_C"/>
</dbReference>
<dbReference type="PANTHER" id="PTHR21015:SF22">
    <property type="entry name" value="GLYCOSYLTRANSFERASE"/>
    <property type="match status" value="1"/>
</dbReference>
<dbReference type="NCBIfam" id="TIGR01133">
    <property type="entry name" value="murG"/>
    <property type="match status" value="1"/>
</dbReference>
<dbReference type="InterPro" id="IPR006009">
    <property type="entry name" value="GlcNAc_MurG"/>
</dbReference>
<name>A0A7V5PQJ1_CALAY</name>
<dbReference type="HAMAP" id="MF_00033">
    <property type="entry name" value="MurG"/>
    <property type="match status" value="1"/>
</dbReference>
<dbReference type="Proteomes" id="UP000886124">
    <property type="component" value="Unassembled WGS sequence"/>
</dbReference>
<dbReference type="GO" id="GO:0008360">
    <property type="term" value="P:regulation of cell shape"/>
    <property type="evidence" value="ECO:0007669"/>
    <property type="project" value="UniProtKB-KW"/>
</dbReference>
<evidence type="ECO:0000256" key="6">
    <source>
        <dbReference type="ARBA" id="ARBA00022984"/>
    </source>
</evidence>
<organism evidence="13">
    <name type="scientific">Caldithrix abyssi</name>
    <dbReference type="NCBI Taxonomy" id="187145"/>
    <lineage>
        <taxon>Bacteria</taxon>
        <taxon>Pseudomonadati</taxon>
        <taxon>Calditrichota</taxon>
        <taxon>Calditrichia</taxon>
        <taxon>Calditrichales</taxon>
        <taxon>Calditrichaceae</taxon>
        <taxon>Caldithrix</taxon>
    </lineage>
</organism>
<dbReference type="EMBL" id="DROD01000592">
    <property type="protein sequence ID" value="HHJ53371.1"/>
    <property type="molecule type" value="Genomic_DNA"/>
</dbReference>
<dbReference type="GO" id="GO:0071555">
    <property type="term" value="P:cell wall organization"/>
    <property type="evidence" value="ECO:0007669"/>
    <property type="project" value="UniProtKB-KW"/>
</dbReference>
<reference evidence="13" key="1">
    <citation type="journal article" date="2020" name="mSystems">
        <title>Genome- and Community-Level Interaction Insights into Carbon Utilization and Element Cycling Functions of Hydrothermarchaeota in Hydrothermal Sediment.</title>
        <authorList>
            <person name="Zhou Z."/>
            <person name="Liu Y."/>
            <person name="Xu W."/>
            <person name="Pan J."/>
            <person name="Luo Z.H."/>
            <person name="Li M."/>
        </authorList>
    </citation>
    <scope>NUCLEOTIDE SEQUENCE [LARGE SCALE GENOMIC DNA]</scope>
    <source>
        <strain evidence="13">HyVt-527</strain>
    </source>
</reference>
<comment type="function">
    <text evidence="10">Cell wall formation. Catalyzes the transfer of a GlcNAc subunit on undecaprenyl-pyrophosphoryl-MurNAc-pentapeptide (lipid intermediate I) to form undecaprenyl-pyrophosphoryl-MurNAc-(pentapeptide)GlcNAc (lipid intermediate II).</text>
</comment>
<evidence type="ECO:0000256" key="5">
    <source>
        <dbReference type="ARBA" id="ARBA00022960"/>
    </source>
</evidence>
<dbReference type="UniPathway" id="UPA00219"/>
<keyword evidence="9 10" id="KW-0961">Cell wall biogenesis/degradation</keyword>
<dbReference type="Pfam" id="PF03033">
    <property type="entry name" value="Glyco_transf_28"/>
    <property type="match status" value="1"/>
</dbReference>
<comment type="pathway">
    <text evidence="10">Cell wall biogenesis; peptidoglycan biosynthesis.</text>
</comment>
<evidence type="ECO:0000256" key="8">
    <source>
        <dbReference type="ARBA" id="ARBA00023306"/>
    </source>
</evidence>
<feature type="domain" description="Glycosyl transferase family 28 C-terminal" evidence="12">
    <location>
        <begin position="191"/>
        <end position="344"/>
    </location>
</feature>
<comment type="caution">
    <text evidence="13">The sequence shown here is derived from an EMBL/GenBank/DDBJ whole genome shotgun (WGS) entry which is preliminary data.</text>
</comment>
<dbReference type="PANTHER" id="PTHR21015">
    <property type="entry name" value="UDP-N-ACETYLGLUCOSAMINE--N-ACETYLMURAMYL-(PENTAPEPTIDE) PYROPHOSPHORYL-UNDECAPRENOL N-ACETYLGLUCOSAMINE TRANSFERASE 1"/>
    <property type="match status" value="1"/>
</dbReference>
<dbReference type="GO" id="GO:0005886">
    <property type="term" value="C:plasma membrane"/>
    <property type="evidence" value="ECO:0007669"/>
    <property type="project" value="UniProtKB-SubCell"/>
</dbReference>
<keyword evidence="2 10" id="KW-0132">Cell division</keyword>
<keyword evidence="4 10" id="KW-0808">Transferase</keyword>
<evidence type="ECO:0000256" key="2">
    <source>
        <dbReference type="ARBA" id="ARBA00022618"/>
    </source>
</evidence>
<evidence type="ECO:0000256" key="3">
    <source>
        <dbReference type="ARBA" id="ARBA00022676"/>
    </source>
</evidence>
<dbReference type="InterPro" id="IPR004276">
    <property type="entry name" value="GlycoTrans_28_N"/>
</dbReference>
<comment type="catalytic activity">
    <reaction evidence="10">
        <text>di-trans,octa-cis-undecaprenyl diphospho-N-acetyl-alpha-D-muramoyl-L-alanyl-D-glutamyl-meso-2,6-diaminopimeloyl-D-alanyl-D-alanine + UDP-N-acetyl-alpha-D-glucosamine = di-trans,octa-cis-undecaprenyl diphospho-[N-acetyl-alpha-D-glucosaminyl-(1-&gt;4)]-N-acetyl-alpha-D-muramoyl-L-alanyl-D-glutamyl-meso-2,6-diaminopimeloyl-D-alanyl-D-alanine + UDP + H(+)</text>
        <dbReference type="Rhea" id="RHEA:31227"/>
        <dbReference type="ChEBI" id="CHEBI:15378"/>
        <dbReference type="ChEBI" id="CHEBI:57705"/>
        <dbReference type="ChEBI" id="CHEBI:58223"/>
        <dbReference type="ChEBI" id="CHEBI:61387"/>
        <dbReference type="ChEBI" id="CHEBI:61388"/>
        <dbReference type="EC" id="2.4.1.227"/>
    </reaction>
</comment>
<comment type="subcellular location">
    <subcellularLocation>
        <location evidence="10">Cell membrane</location>
        <topology evidence="10">Peripheral membrane protein</topology>
        <orientation evidence="10">Cytoplasmic side</orientation>
    </subcellularLocation>
</comment>
<dbReference type="GO" id="GO:0005975">
    <property type="term" value="P:carbohydrate metabolic process"/>
    <property type="evidence" value="ECO:0007669"/>
    <property type="project" value="InterPro"/>
</dbReference>
<keyword evidence="7 10" id="KW-0472">Membrane</keyword>
<evidence type="ECO:0000256" key="10">
    <source>
        <dbReference type="HAMAP-Rule" id="MF_00033"/>
    </source>
</evidence>
<feature type="binding site" evidence="10">
    <location>
        <position position="298"/>
    </location>
    <ligand>
        <name>UDP-N-acetyl-alpha-D-glucosamine</name>
        <dbReference type="ChEBI" id="CHEBI:57705"/>
    </ligand>
</feature>
<sequence length="374" mass="41815">MKNIRVAIAGGGTGGHVYPALNLAAIIKENWNAQFLFFGTRRGLESTKVPAAGYPLVLLPVAGIQRRVTLSNLLVPFKLWKSMNICRQKLKEFQPHLVIGTGGYVMGPVLRTAQKMSIPTILQEQNSYPGITTRSLAGRADRVLLAYEEAKSFFKRQDNLVVTGNPVVLPEVAESKQELQKAFGLQPDVLTVLIFGGSQGAASINRAMAQIVQQKDFREGVQFIWQTGQRDFERYREQAERQGWANVRLFAYIEPMARAYKAADLAVCRAGAMTLSELMAAGLPAILIPYPYAAADHQTRNAEALQDKNAALIIEDNDHLPQSLREALKTVLDNRRLIETMRQKIRELHRPQTARLIRDQIQEVLKEHYAATDD</sequence>
<feature type="binding site" evidence="10">
    <location>
        <position position="126"/>
    </location>
    <ligand>
        <name>UDP-N-acetyl-alpha-D-glucosamine</name>
        <dbReference type="ChEBI" id="CHEBI:57705"/>
    </ligand>
</feature>
<keyword evidence="1 10" id="KW-1003">Cell membrane</keyword>
<dbReference type="GO" id="GO:0051301">
    <property type="term" value="P:cell division"/>
    <property type="evidence" value="ECO:0007669"/>
    <property type="project" value="UniProtKB-KW"/>
</dbReference>
<feature type="binding site" evidence="10">
    <location>
        <begin position="13"/>
        <end position="15"/>
    </location>
    <ligand>
        <name>UDP-N-acetyl-alpha-D-glucosamine</name>
        <dbReference type="ChEBI" id="CHEBI:57705"/>
    </ligand>
</feature>
<dbReference type="Gene3D" id="3.40.50.2000">
    <property type="entry name" value="Glycogen Phosphorylase B"/>
    <property type="match status" value="2"/>
</dbReference>
<keyword evidence="3 10" id="KW-0328">Glycosyltransferase</keyword>